<dbReference type="OrthoDB" id="9804695at2"/>
<dbReference type="Proteomes" id="UP000324595">
    <property type="component" value="Unassembled WGS sequence"/>
</dbReference>
<protein>
    <recommendedName>
        <fullName evidence="1">CoA-binding domain-containing protein</fullName>
    </recommendedName>
</protein>
<dbReference type="PANTHER" id="PTHR33303">
    <property type="entry name" value="CYTOPLASMIC PROTEIN-RELATED"/>
    <property type="match status" value="1"/>
</dbReference>
<evidence type="ECO:0000313" key="2">
    <source>
        <dbReference type="EMBL" id="TYP95487.1"/>
    </source>
</evidence>
<name>A0A5D3YNW0_9BACT</name>
<keyword evidence="3" id="KW-1185">Reference proteome</keyword>
<dbReference type="Pfam" id="PF13380">
    <property type="entry name" value="CoA_binding_2"/>
    <property type="match status" value="1"/>
</dbReference>
<dbReference type="RefSeq" id="WP_148898154.1">
    <property type="nucleotide sequence ID" value="NZ_VNHY01000001.1"/>
</dbReference>
<dbReference type="SMART" id="SM00881">
    <property type="entry name" value="CoA_binding"/>
    <property type="match status" value="1"/>
</dbReference>
<dbReference type="SUPFAM" id="SSF51735">
    <property type="entry name" value="NAD(P)-binding Rossmann-fold domains"/>
    <property type="match status" value="1"/>
</dbReference>
<dbReference type="AlphaFoldDB" id="A0A5D3YNW0"/>
<dbReference type="EMBL" id="VNHY01000001">
    <property type="protein sequence ID" value="TYP95487.1"/>
    <property type="molecule type" value="Genomic_DNA"/>
</dbReference>
<proteinExistence type="predicted"/>
<dbReference type="Gene3D" id="3.40.50.720">
    <property type="entry name" value="NAD(P)-binding Rossmann-like Domain"/>
    <property type="match status" value="1"/>
</dbReference>
<comment type="caution">
    <text evidence="2">The sequence shown here is derived from an EMBL/GenBank/DDBJ whole genome shotgun (WGS) entry which is preliminary data.</text>
</comment>
<dbReference type="InterPro" id="IPR003781">
    <property type="entry name" value="CoA-bd"/>
</dbReference>
<gene>
    <name evidence="2" type="ORF">LX73_0793</name>
</gene>
<dbReference type="PANTHER" id="PTHR33303:SF2">
    <property type="entry name" value="COA-BINDING DOMAIN-CONTAINING PROTEIN"/>
    <property type="match status" value="1"/>
</dbReference>
<feature type="domain" description="CoA-binding" evidence="1">
    <location>
        <begin position="9"/>
        <end position="108"/>
    </location>
</feature>
<accession>A0A5D3YNW0</accession>
<evidence type="ECO:0000313" key="3">
    <source>
        <dbReference type="Proteomes" id="UP000324595"/>
    </source>
</evidence>
<sequence length="139" mass="15718">MKSELGKLLSNVETVAVIGCSANKYRTSYHIANYLQEQGIRIIPVNPNYDEVLGEECYDSMADIPDDITIDVVDIFRDSEYTADMVREAIDWSEKSGQKPVIWTQLAVSSDKAKSLAEENNYQYVENKCMMVQHDKAVA</sequence>
<reference evidence="2 3" key="1">
    <citation type="submission" date="2019-07" db="EMBL/GenBank/DDBJ databases">
        <title>Genomic Encyclopedia of Archaeal and Bacterial Type Strains, Phase II (KMG-II): from individual species to whole genera.</title>
        <authorList>
            <person name="Goeker M."/>
        </authorList>
    </citation>
    <scope>NUCLEOTIDE SEQUENCE [LARGE SCALE GENOMIC DNA]</scope>
    <source>
        <strain evidence="2 3">DSM 21935</strain>
    </source>
</reference>
<evidence type="ECO:0000259" key="1">
    <source>
        <dbReference type="SMART" id="SM00881"/>
    </source>
</evidence>
<dbReference type="InterPro" id="IPR036291">
    <property type="entry name" value="NAD(P)-bd_dom_sf"/>
</dbReference>
<organism evidence="2 3">
    <name type="scientific">Fodinibius salinus</name>
    <dbReference type="NCBI Taxonomy" id="860790"/>
    <lineage>
        <taxon>Bacteria</taxon>
        <taxon>Pseudomonadati</taxon>
        <taxon>Balneolota</taxon>
        <taxon>Balneolia</taxon>
        <taxon>Balneolales</taxon>
        <taxon>Balneolaceae</taxon>
        <taxon>Fodinibius</taxon>
    </lineage>
</organism>